<evidence type="ECO:0000313" key="3">
    <source>
        <dbReference type="Proteomes" id="UP000231693"/>
    </source>
</evidence>
<reference evidence="2 3" key="1">
    <citation type="submission" date="2017-11" db="EMBL/GenBank/DDBJ databases">
        <title>Genomic Encyclopedia of Archaeal and Bacterial Type Strains, Phase II (KMG-II): From Individual Species to Whole Genera.</title>
        <authorList>
            <person name="Goeker M."/>
        </authorList>
    </citation>
    <scope>NUCLEOTIDE SEQUENCE [LARGE SCALE GENOMIC DNA]</scope>
    <source>
        <strain evidence="2 3">DSM 25478</strain>
    </source>
</reference>
<dbReference type="InterPro" id="IPR019660">
    <property type="entry name" value="Put_sensory_transdc_reg_YbjN"/>
</dbReference>
<dbReference type="AlphaFoldDB" id="A0A2M9CCH3"/>
<proteinExistence type="predicted"/>
<comment type="caution">
    <text evidence="2">The sequence shown here is derived from an EMBL/GenBank/DDBJ whole genome shotgun (WGS) entry which is preliminary data.</text>
</comment>
<gene>
    <name evidence="2" type="ORF">CLV28_2858</name>
</gene>
<evidence type="ECO:0000313" key="2">
    <source>
        <dbReference type="EMBL" id="PJJ69049.1"/>
    </source>
</evidence>
<dbReference type="RefSeq" id="WP_239073247.1">
    <property type="nucleotide sequence ID" value="NZ_BOOX01000008.1"/>
</dbReference>
<organism evidence="2 3">
    <name type="scientific">Sediminihabitans luteus</name>
    <dbReference type="NCBI Taxonomy" id="1138585"/>
    <lineage>
        <taxon>Bacteria</taxon>
        <taxon>Bacillati</taxon>
        <taxon>Actinomycetota</taxon>
        <taxon>Actinomycetes</taxon>
        <taxon>Micrococcales</taxon>
        <taxon>Cellulomonadaceae</taxon>
        <taxon>Sediminihabitans</taxon>
    </lineage>
</organism>
<feature type="compositionally biased region" description="Basic and acidic residues" evidence="1">
    <location>
        <begin position="9"/>
        <end position="31"/>
    </location>
</feature>
<sequence length="201" mass="22268">MRLFGRGRHGPDDGSRASGHDGLEHDRAGTDDAALRSTVEEVLLRELAAGALDDPDDAIPRPLSQARLVDWAKEVGLHHFVDSDGDLGWLWRQRRFAVLTLGDERDVLEVRGEWNRVIAIERLAEVLELCNEWNASRLWPRAFARVLDTGAVHVFARVTVPLHHGVTDDQLDQLVGVALHTSTAFFDTVDDVYPDPAGSAP</sequence>
<accession>A0A2M9CCH3</accession>
<dbReference type="Proteomes" id="UP000231693">
    <property type="component" value="Unassembled WGS sequence"/>
</dbReference>
<keyword evidence="3" id="KW-1185">Reference proteome</keyword>
<protein>
    <submittedName>
        <fullName evidence="2">Putative sensory transduction regulator</fullName>
    </submittedName>
</protein>
<feature type="region of interest" description="Disordered" evidence="1">
    <location>
        <begin position="1"/>
        <end position="31"/>
    </location>
</feature>
<dbReference type="Pfam" id="PF10722">
    <property type="entry name" value="YbjN"/>
    <property type="match status" value="1"/>
</dbReference>
<dbReference type="EMBL" id="PGFE01000006">
    <property type="protein sequence ID" value="PJJ69049.1"/>
    <property type="molecule type" value="Genomic_DNA"/>
</dbReference>
<name>A0A2M9CCH3_9CELL</name>
<evidence type="ECO:0000256" key="1">
    <source>
        <dbReference type="SAM" id="MobiDB-lite"/>
    </source>
</evidence>